<dbReference type="GO" id="GO:0005524">
    <property type="term" value="F:ATP binding"/>
    <property type="evidence" value="ECO:0007669"/>
    <property type="project" value="UniProtKB-KW"/>
</dbReference>
<dbReference type="GO" id="GO:0004815">
    <property type="term" value="F:aspartate-tRNA ligase activity"/>
    <property type="evidence" value="ECO:0007669"/>
    <property type="project" value="TreeGrafter"/>
</dbReference>
<dbReference type="EMBL" id="MHDA01000012">
    <property type="protein sequence ID" value="OGY32619.1"/>
    <property type="molecule type" value="Genomic_DNA"/>
</dbReference>
<evidence type="ECO:0000256" key="2">
    <source>
        <dbReference type="ARBA" id="ARBA00022598"/>
    </source>
</evidence>
<dbReference type="CDD" id="cd04317">
    <property type="entry name" value="EcAspRS_like_N"/>
    <property type="match status" value="1"/>
</dbReference>
<dbReference type="InterPro" id="IPR004364">
    <property type="entry name" value="Aa-tRNA-synt_II"/>
</dbReference>
<dbReference type="Pfam" id="PF01336">
    <property type="entry name" value="tRNA_anti-codon"/>
    <property type="match status" value="1"/>
</dbReference>
<dbReference type="SUPFAM" id="SSF55681">
    <property type="entry name" value="Class II aaRS and biotin synthetases"/>
    <property type="match status" value="1"/>
</dbReference>
<dbReference type="InterPro" id="IPR047089">
    <property type="entry name" value="Asp-tRNA-ligase_1_N"/>
</dbReference>
<organism evidence="8 9">
    <name type="scientific">Candidatus Woykebacteria bacterium RIFCSPLOWO2_01_FULL_41_12</name>
    <dbReference type="NCBI Taxonomy" id="1802604"/>
    <lineage>
        <taxon>Bacteria</taxon>
        <taxon>Candidatus Woykeibacteriota</taxon>
    </lineage>
</organism>
<keyword evidence="2 8" id="KW-0436">Ligase</keyword>
<evidence type="ECO:0000256" key="1">
    <source>
        <dbReference type="ARBA" id="ARBA00006303"/>
    </source>
</evidence>
<dbReference type="Gene3D" id="3.30.930.10">
    <property type="entry name" value="Bira Bifunctional Protein, Domain 2"/>
    <property type="match status" value="2"/>
</dbReference>
<dbReference type="InterPro" id="IPR002312">
    <property type="entry name" value="Asp/Asn-tRNA-synth_IIb"/>
</dbReference>
<keyword evidence="5" id="KW-0648">Protein biosynthesis</keyword>
<dbReference type="Gene3D" id="3.30.1360.30">
    <property type="entry name" value="GAD-like domain"/>
    <property type="match status" value="1"/>
</dbReference>
<feature type="domain" description="Aminoacyl-transfer RNA synthetases class-II family profile" evidence="7">
    <location>
        <begin position="140"/>
        <end position="333"/>
    </location>
</feature>
<comment type="similarity">
    <text evidence="1">Belongs to the class-II aminoacyl-tRNA synthetase family. Type 1 subfamily.</text>
</comment>
<evidence type="ECO:0000313" key="9">
    <source>
        <dbReference type="Proteomes" id="UP000179279"/>
    </source>
</evidence>
<keyword evidence="4" id="KW-0067">ATP-binding</keyword>
<protein>
    <submittedName>
        <fullName evidence="8">Aspartate--tRNA ligase</fullName>
    </submittedName>
</protein>
<proteinExistence type="inferred from homology"/>
<dbReference type="GO" id="GO:0006422">
    <property type="term" value="P:aspartyl-tRNA aminoacylation"/>
    <property type="evidence" value="ECO:0007669"/>
    <property type="project" value="TreeGrafter"/>
</dbReference>
<evidence type="ECO:0000313" key="8">
    <source>
        <dbReference type="EMBL" id="OGY32619.1"/>
    </source>
</evidence>
<gene>
    <name evidence="8" type="ORF">A3A57_03050</name>
</gene>
<reference evidence="8 9" key="1">
    <citation type="journal article" date="2016" name="Nat. Commun.">
        <title>Thousands of microbial genomes shed light on interconnected biogeochemical processes in an aquifer system.</title>
        <authorList>
            <person name="Anantharaman K."/>
            <person name="Brown C.T."/>
            <person name="Hug L.A."/>
            <person name="Sharon I."/>
            <person name="Castelle C.J."/>
            <person name="Probst A.J."/>
            <person name="Thomas B.C."/>
            <person name="Singh A."/>
            <person name="Wilkins M.J."/>
            <person name="Karaoz U."/>
            <person name="Brodie E.L."/>
            <person name="Williams K.H."/>
            <person name="Hubbard S.S."/>
            <person name="Banfield J.F."/>
        </authorList>
    </citation>
    <scope>NUCLEOTIDE SEQUENCE [LARGE SCALE GENOMIC DNA]</scope>
</reference>
<dbReference type="GO" id="GO:0005737">
    <property type="term" value="C:cytoplasm"/>
    <property type="evidence" value="ECO:0007669"/>
    <property type="project" value="InterPro"/>
</dbReference>
<keyword evidence="3" id="KW-0547">Nucleotide-binding</keyword>
<dbReference type="GO" id="GO:0003676">
    <property type="term" value="F:nucleic acid binding"/>
    <property type="evidence" value="ECO:0007669"/>
    <property type="project" value="InterPro"/>
</dbReference>
<dbReference type="NCBIfam" id="TIGR00459">
    <property type="entry name" value="aspS_bact"/>
    <property type="match status" value="1"/>
</dbReference>
<dbReference type="InterPro" id="IPR004524">
    <property type="entry name" value="Asp-tRNA-ligase_1"/>
</dbReference>
<sequence>MKRDLVLDAAKKPGQKVRLLGFVDTRRDHGKIIFFDLRDSSGIIQVVATPKNTKPYETASKIGSEDVVSVEGEINLRPKENINPDLPTGKIEVTAEKIDLISSSQALPIPIDDDGYDIDEATRFKYRYLDLRRERLQRNLKLRSTAAKLVREFLDSQNFIEIETPYLSRGTPEGSRDFVVPSRLQKGKFYALAQAPQQYKQLLMIAGFERYYQLARAFRDEDLRADRQFEHTQIDIEMAFVEREDVMKLTEDMVVHITEKLGKKITKKPFPVLTYQEAQSKYKTDKPNLSTNNKDLSFLWVVDFPLLEKKDDGYTFSHNPFAAPKPEYQKDLEAEKNLERIESLQYDLVCNGQE</sequence>
<dbReference type="InterPro" id="IPR004115">
    <property type="entry name" value="GAD-like_sf"/>
</dbReference>
<evidence type="ECO:0000256" key="6">
    <source>
        <dbReference type="ARBA" id="ARBA00023146"/>
    </source>
</evidence>
<evidence type="ECO:0000256" key="3">
    <source>
        <dbReference type="ARBA" id="ARBA00022741"/>
    </source>
</evidence>
<name>A0A1G1WY14_9BACT</name>
<accession>A0A1G1WY14</accession>
<dbReference type="InterPro" id="IPR045864">
    <property type="entry name" value="aa-tRNA-synth_II/BPL/LPL"/>
</dbReference>
<dbReference type="Proteomes" id="UP000179279">
    <property type="component" value="Unassembled WGS sequence"/>
</dbReference>
<evidence type="ECO:0000256" key="5">
    <source>
        <dbReference type="ARBA" id="ARBA00022917"/>
    </source>
</evidence>
<dbReference type="InterPro" id="IPR006195">
    <property type="entry name" value="aa-tRNA-synth_II"/>
</dbReference>
<dbReference type="Gene3D" id="2.40.50.140">
    <property type="entry name" value="Nucleic acid-binding proteins"/>
    <property type="match status" value="1"/>
</dbReference>
<dbReference type="PROSITE" id="PS50862">
    <property type="entry name" value="AA_TRNA_LIGASE_II"/>
    <property type="match status" value="1"/>
</dbReference>
<dbReference type="AlphaFoldDB" id="A0A1G1WY14"/>
<evidence type="ECO:0000259" key="7">
    <source>
        <dbReference type="PROSITE" id="PS50862"/>
    </source>
</evidence>
<dbReference type="PANTHER" id="PTHR22594:SF5">
    <property type="entry name" value="ASPARTATE--TRNA LIGASE, MITOCHONDRIAL"/>
    <property type="match status" value="1"/>
</dbReference>
<dbReference type="PANTHER" id="PTHR22594">
    <property type="entry name" value="ASPARTYL/LYSYL-TRNA SYNTHETASE"/>
    <property type="match status" value="1"/>
</dbReference>
<dbReference type="SUPFAM" id="SSF50249">
    <property type="entry name" value="Nucleic acid-binding proteins"/>
    <property type="match status" value="1"/>
</dbReference>
<dbReference type="InterPro" id="IPR012340">
    <property type="entry name" value="NA-bd_OB-fold"/>
</dbReference>
<dbReference type="Pfam" id="PF00152">
    <property type="entry name" value="tRNA-synt_2"/>
    <property type="match status" value="1"/>
</dbReference>
<dbReference type="InterPro" id="IPR004365">
    <property type="entry name" value="NA-bd_OB_tRNA"/>
</dbReference>
<feature type="non-terminal residue" evidence="8">
    <location>
        <position position="354"/>
    </location>
</feature>
<keyword evidence="6" id="KW-0030">Aminoacyl-tRNA synthetase</keyword>
<evidence type="ECO:0000256" key="4">
    <source>
        <dbReference type="ARBA" id="ARBA00022840"/>
    </source>
</evidence>
<dbReference type="PRINTS" id="PR01042">
    <property type="entry name" value="TRNASYNTHASP"/>
</dbReference>
<comment type="caution">
    <text evidence="8">The sequence shown here is derived from an EMBL/GenBank/DDBJ whole genome shotgun (WGS) entry which is preliminary data.</text>
</comment>